<protein>
    <submittedName>
        <fullName evidence="5">Thiolase</fullName>
        <ecNumber evidence="5">2.3.1.-</ecNumber>
    </submittedName>
</protein>
<dbReference type="InterPro" id="IPR016039">
    <property type="entry name" value="Thiolase-like"/>
</dbReference>
<reference evidence="5" key="2">
    <citation type="journal article" date="2014" name="ISME J.">
        <title>Microbial stratification in low pH oxic and suboxic macroscopic growths along an acid mine drainage.</title>
        <authorList>
            <person name="Mendez-Garcia C."/>
            <person name="Mesa V."/>
            <person name="Sprenger R.R."/>
            <person name="Richter M."/>
            <person name="Diez M.S."/>
            <person name="Solano J."/>
            <person name="Bargiela R."/>
            <person name="Golyshina O.V."/>
            <person name="Manteca A."/>
            <person name="Ramos J.L."/>
            <person name="Gallego J.R."/>
            <person name="Llorente I."/>
            <person name="Martins Dos Santos V.A."/>
            <person name="Jensen O.N."/>
            <person name="Pelaez A.I."/>
            <person name="Sanchez J."/>
            <person name="Ferrer M."/>
        </authorList>
    </citation>
    <scope>NUCLEOTIDE SEQUENCE</scope>
</reference>
<feature type="domain" description="Thiolase N-terminal" evidence="4">
    <location>
        <begin position="2"/>
        <end position="84"/>
    </location>
</feature>
<keyword evidence="2 5" id="KW-0808">Transferase</keyword>
<dbReference type="Gene3D" id="3.40.47.10">
    <property type="match status" value="2"/>
</dbReference>
<evidence type="ECO:0000256" key="2">
    <source>
        <dbReference type="ARBA" id="ARBA00022679"/>
    </source>
</evidence>
<dbReference type="InterPro" id="IPR020616">
    <property type="entry name" value="Thiolase_N"/>
</dbReference>
<comment type="similarity">
    <text evidence="1">Belongs to the thiolase-like superfamily. Thiolase family.</text>
</comment>
<dbReference type="PANTHER" id="PTHR18919:SF107">
    <property type="entry name" value="ACETYL-COA ACETYLTRANSFERASE, CYTOSOLIC"/>
    <property type="match status" value="1"/>
</dbReference>
<dbReference type="EMBL" id="AUZY01005320">
    <property type="protein sequence ID" value="EQD59481.1"/>
    <property type="molecule type" value="Genomic_DNA"/>
</dbReference>
<evidence type="ECO:0000313" key="5">
    <source>
        <dbReference type="EMBL" id="EQD59481.1"/>
    </source>
</evidence>
<evidence type="ECO:0000256" key="3">
    <source>
        <dbReference type="ARBA" id="ARBA00023315"/>
    </source>
</evidence>
<comment type="caution">
    <text evidence="5">The sequence shown here is derived from an EMBL/GenBank/DDBJ whole genome shotgun (WGS) entry which is preliminary data.</text>
</comment>
<dbReference type="GO" id="GO:0016747">
    <property type="term" value="F:acyltransferase activity, transferring groups other than amino-acyl groups"/>
    <property type="evidence" value="ECO:0007669"/>
    <property type="project" value="InterPro"/>
</dbReference>
<sequence>KFSYESHVKAKNAQERKFLSKEILPIKVEYQGSEKVIDEDQSIRKDATIEGFTTLKPAFKEGGRITAGNSSPLNAGASVVALMSGKK</sequence>
<name>T1AG49_9ZZZZ</name>
<evidence type="ECO:0000256" key="1">
    <source>
        <dbReference type="ARBA" id="ARBA00010982"/>
    </source>
</evidence>
<dbReference type="Pfam" id="PF00108">
    <property type="entry name" value="Thiolase_N"/>
    <property type="match status" value="1"/>
</dbReference>
<gene>
    <name evidence="5" type="ORF">B1B_08195</name>
</gene>
<keyword evidence="3 5" id="KW-0012">Acyltransferase</keyword>
<reference evidence="5" key="1">
    <citation type="submission" date="2013-08" db="EMBL/GenBank/DDBJ databases">
        <authorList>
            <person name="Mendez C."/>
            <person name="Richter M."/>
            <person name="Ferrer M."/>
            <person name="Sanchez J."/>
        </authorList>
    </citation>
    <scope>NUCLEOTIDE SEQUENCE</scope>
</reference>
<evidence type="ECO:0000259" key="4">
    <source>
        <dbReference type="Pfam" id="PF00108"/>
    </source>
</evidence>
<accession>T1AG49</accession>
<dbReference type="SUPFAM" id="SSF53901">
    <property type="entry name" value="Thiolase-like"/>
    <property type="match status" value="1"/>
</dbReference>
<dbReference type="PANTHER" id="PTHR18919">
    <property type="entry name" value="ACETYL-COA C-ACYLTRANSFERASE"/>
    <property type="match status" value="1"/>
</dbReference>
<organism evidence="5">
    <name type="scientific">mine drainage metagenome</name>
    <dbReference type="NCBI Taxonomy" id="410659"/>
    <lineage>
        <taxon>unclassified sequences</taxon>
        <taxon>metagenomes</taxon>
        <taxon>ecological metagenomes</taxon>
    </lineage>
</organism>
<dbReference type="AlphaFoldDB" id="T1AG49"/>
<dbReference type="EC" id="2.3.1.-" evidence="5"/>
<proteinExistence type="inferred from homology"/>
<feature type="non-terminal residue" evidence="5">
    <location>
        <position position="1"/>
    </location>
</feature>